<evidence type="ECO:0000313" key="9">
    <source>
        <dbReference type="EMBL" id="GJE91157.1"/>
    </source>
</evidence>
<gene>
    <name evidence="9" type="ORF">PsYK624_073060</name>
</gene>
<feature type="compositionally biased region" description="Basic and acidic residues" evidence="7">
    <location>
        <begin position="337"/>
        <end position="346"/>
    </location>
</feature>
<comment type="similarity">
    <text evidence="1">Belongs to the ataxin-10 family.</text>
</comment>
<accession>A0A9P3GAQ1</accession>
<comment type="caution">
    <text evidence="9">The sequence shown here is derived from an EMBL/GenBank/DDBJ whole genome shotgun (WGS) entry which is preliminary data.</text>
</comment>
<evidence type="ECO:0000256" key="1">
    <source>
        <dbReference type="ARBA" id="ARBA00008384"/>
    </source>
</evidence>
<dbReference type="EMBL" id="BPQB01000020">
    <property type="protein sequence ID" value="GJE91157.1"/>
    <property type="molecule type" value="Genomic_DNA"/>
</dbReference>
<dbReference type="PANTHER" id="PTHR13255:SF0">
    <property type="entry name" value="ATAXIN-10"/>
    <property type="match status" value="1"/>
</dbReference>
<evidence type="ECO:0000256" key="5">
    <source>
        <dbReference type="ARBA" id="ARBA00044801"/>
    </source>
</evidence>
<evidence type="ECO:0000259" key="8">
    <source>
        <dbReference type="Pfam" id="PF09759"/>
    </source>
</evidence>
<evidence type="ECO:0000256" key="4">
    <source>
        <dbReference type="ARBA" id="ARBA00044746"/>
    </source>
</evidence>
<dbReference type="OrthoDB" id="379794at2759"/>
<comment type="function">
    <text evidence="4">May play a role in the regulation of cytokinesis.</text>
</comment>
<dbReference type="SUPFAM" id="SSF48371">
    <property type="entry name" value="ARM repeat"/>
    <property type="match status" value="1"/>
</dbReference>
<sequence length="585" mass="63839">MAAANTEIHDASSKLDVSVESSIQSVINVLDGQAKLLAADEELRADVGSAQPDVWSPLRRMWTLLSMAHSAMVSEDDDDAHEAVLRNFTVSLARFTRNLVAAVTANQERAFENEPDVRALLRHYTSYTVLQNPKSLDATRMLIQALCNLVTGNEILLSRLWELYLELPEEQLILLRLFGVEDTATTTAAFVLVLNCLHDSKHRTSLLTDSTNGPRLCISLLDRIASVFEAEQETNSSPAFEIGYRIFTKIVETNAIPAAYSRIAVEGEVVSPHQTTLLKLLDSYLQPSQPRELAPDSNELRVLCAFLTREFFVLSAYTCRAISRALGPADASATQPHDARDDDALRDATAGAPPDAPAPASPGPLQELDLLLPKVCEALVLVTQCLTSLALASEEHYAQAAPLARAPQPHGERLADAVASATSPAGAQGFVECLVETLRELDRFLPRITLGKVAPGAVPVDRLPEGVRGLREAQTAHGGGAAGTRTDNPKGFQFLKRDLVRLLGILVSDRRATQDRVRACGGVQVVMNMCVIDERNPFLREHAIFTLRNLLHGNKENQALVEEIKPVGEWDDNGMLQGRGHAVQR</sequence>
<dbReference type="GO" id="GO:0051301">
    <property type="term" value="P:cell division"/>
    <property type="evidence" value="ECO:0007669"/>
    <property type="project" value="UniProtKB-KW"/>
</dbReference>
<evidence type="ECO:0000256" key="7">
    <source>
        <dbReference type="SAM" id="MobiDB-lite"/>
    </source>
</evidence>
<dbReference type="Gene3D" id="1.25.10.10">
    <property type="entry name" value="Leucine-rich Repeat Variant"/>
    <property type="match status" value="1"/>
</dbReference>
<protein>
    <recommendedName>
        <fullName evidence="5">Ataxin-10 homolog</fullName>
    </recommendedName>
    <alternativeName>
        <fullName evidence="6">Copper transport protein 86</fullName>
    </alternativeName>
</protein>
<dbReference type="Proteomes" id="UP000703269">
    <property type="component" value="Unassembled WGS sequence"/>
</dbReference>
<reference evidence="9 10" key="1">
    <citation type="submission" date="2021-08" db="EMBL/GenBank/DDBJ databases">
        <title>Draft Genome Sequence of Phanerochaete sordida strain YK-624.</title>
        <authorList>
            <person name="Mori T."/>
            <person name="Dohra H."/>
            <person name="Suzuki T."/>
            <person name="Kawagishi H."/>
            <person name="Hirai H."/>
        </authorList>
    </citation>
    <scope>NUCLEOTIDE SEQUENCE [LARGE SCALE GENOMIC DNA]</scope>
    <source>
        <strain evidence="9 10">YK-624</strain>
    </source>
</reference>
<evidence type="ECO:0000256" key="3">
    <source>
        <dbReference type="ARBA" id="ARBA00023306"/>
    </source>
</evidence>
<evidence type="ECO:0000256" key="6">
    <source>
        <dbReference type="ARBA" id="ARBA00044805"/>
    </source>
</evidence>
<dbReference type="Pfam" id="PF09759">
    <property type="entry name" value="Atx10homo_assoc"/>
    <property type="match status" value="1"/>
</dbReference>
<dbReference type="InterPro" id="IPR011989">
    <property type="entry name" value="ARM-like"/>
</dbReference>
<keyword evidence="10" id="KW-1185">Reference proteome</keyword>
<feature type="domain" description="Ataxin-10" evidence="8">
    <location>
        <begin position="495"/>
        <end position="583"/>
    </location>
</feature>
<name>A0A9P3GAQ1_9APHY</name>
<evidence type="ECO:0000313" key="10">
    <source>
        <dbReference type="Proteomes" id="UP000703269"/>
    </source>
</evidence>
<proteinExistence type="inferred from homology"/>
<dbReference type="PANTHER" id="PTHR13255">
    <property type="entry name" value="ATAXIN-10"/>
    <property type="match status" value="1"/>
</dbReference>
<keyword evidence="3" id="KW-0131">Cell cycle</keyword>
<organism evidence="9 10">
    <name type="scientific">Phanerochaete sordida</name>
    <dbReference type="NCBI Taxonomy" id="48140"/>
    <lineage>
        <taxon>Eukaryota</taxon>
        <taxon>Fungi</taxon>
        <taxon>Dikarya</taxon>
        <taxon>Basidiomycota</taxon>
        <taxon>Agaricomycotina</taxon>
        <taxon>Agaricomycetes</taxon>
        <taxon>Polyporales</taxon>
        <taxon>Phanerochaetaceae</taxon>
        <taxon>Phanerochaete</taxon>
    </lineage>
</organism>
<dbReference type="InterPro" id="IPR019156">
    <property type="entry name" value="Ataxin-10_domain"/>
</dbReference>
<dbReference type="InterPro" id="IPR016024">
    <property type="entry name" value="ARM-type_fold"/>
</dbReference>
<dbReference type="GO" id="GO:0005829">
    <property type="term" value="C:cytosol"/>
    <property type="evidence" value="ECO:0007669"/>
    <property type="project" value="TreeGrafter"/>
</dbReference>
<evidence type="ECO:0000256" key="2">
    <source>
        <dbReference type="ARBA" id="ARBA00022618"/>
    </source>
</evidence>
<dbReference type="AlphaFoldDB" id="A0A9P3GAQ1"/>
<feature type="region of interest" description="Disordered" evidence="7">
    <location>
        <begin position="330"/>
        <end position="364"/>
    </location>
</feature>
<dbReference type="InterPro" id="IPR051374">
    <property type="entry name" value="Ataxin-10/CTR86_families"/>
</dbReference>
<keyword evidence="2" id="KW-0132">Cell division</keyword>